<gene>
    <name evidence="1" type="ORF">DKX38_011886</name>
</gene>
<sequence length="153" mass="17243">MGFCFEPQFQCGSLSLNSLFPMYHAQQEHTTHLEITLKNLALRMVFFLSKRKGADFKHLLDEGLSKCHQVVSFPSLEDFLAEEFMHGVGPMLSVRGESILSWIGGGDFVVEDATTSTHENRYNPDPSSCQQNYCLPLGYVLILKVPFVVIKVI</sequence>
<comment type="caution">
    <text evidence="1">The sequence shown here is derived from an EMBL/GenBank/DDBJ whole genome shotgun (WGS) entry which is preliminary data.</text>
</comment>
<evidence type="ECO:0000313" key="1">
    <source>
        <dbReference type="EMBL" id="KAB5548480.1"/>
    </source>
</evidence>
<dbReference type="InterPro" id="IPR053342">
    <property type="entry name" value="Exosome_cofactor/PTGS_suppr"/>
</dbReference>
<dbReference type="EMBL" id="VDCV01000007">
    <property type="protein sequence ID" value="KAB5548480.1"/>
    <property type="molecule type" value="Genomic_DNA"/>
</dbReference>
<accession>A0A5N5M083</accession>
<dbReference type="Proteomes" id="UP000326939">
    <property type="component" value="Chromosome 7"/>
</dbReference>
<keyword evidence="2" id="KW-1185">Reference proteome</keyword>
<dbReference type="PANTHER" id="PTHR37260:SF2">
    <property type="entry name" value="PROTEIN ECERIFERUM 16"/>
    <property type="match status" value="1"/>
</dbReference>
<proteinExistence type="predicted"/>
<name>A0A5N5M083_9ROSI</name>
<organism evidence="1 2">
    <name type="scientific">Salix brachista</name>
    <dbReference type="NCBI Taxonomy" id="2182728"/>
    <lineage>
        <taxon>Eukaryota</taxon>
        <taxon>Viridiplantae</taxon>
        <taxon>Streptophyta</taxon>
        <taxon>Embryophyta</taxon>
        <taxon>Tracheophyta</taxon>
        <taxon>Spermatophyta</taxon>
        <taxon>Magnoliopsida</taxon>
        <taxon>eudicotyledons</taxon>
        <taxon>Gunneridae</taxon>
        <taxon>Pentapetalae</taxon>
        <taxon>rosids</taxon>
        <taxon>fabids</taxon>
        <taxon>Malpighiales</taxon>
        <taxon>Salicaceae</taxon>
        <taxon>Saliceae</taxon>
        <taxon>Salix</taxon>
    </lineage>
</organism>
<reference evidence="2" key="1">
    <citation type="journal article" date="2019" name="Gigascience">
        <title>De novo genome assembly of the endangered Acer yangbiense, a plant species with extremely small populations endemic to Yunnan Province, China.</title>
        <authorList>
            <person name="Yang J."/>
            <person name="Wariss H.M."/>
            <person name="Tao L."/>
            <person name="Zhang R."/>
            <person name="Yun Q."/>
            <person name="Hollingsworth P."/>
            <person name="Dao Z."/>
            <person name="Luo G."/>
            <person name="Guo H."/>
            <person name="Ma Y."/>
            <person name="Sun W."/>
        </authorList>
    </citation>
    <scope>NUCLEOTIDE SEQUENCE [LARGE SCALE GENOMIC DNA]</scope>
    <source>
        <strain evidence="2">cv. br00</strain>
    </source>
</reference>
<protein>
    <submittedName>
        <fullName evidence="1">Uncharacterized protein</fullName>
    </submittedName>
</protein>
<dbReference type="AlphaFoldDB" id="A0A5N5M083"/>
<dbReference type="PANTHER" id="PTHR37260">
    <property type="entry name" value="PHOSPHORELAY PROTEIN"/>
    <property type="match status" value="1"/>
</dbReference>
<evidence type="ECO:0000313" key="2">
    <source>
        <dbReference type="Proteomes" id="UP000326939"/>
    </source>
</evidence>